<evidence type="ECO:0000313" key="3">
    <source>
        <dbReference type="Proteomes" id="UP000516160"/>
    </source>
</evidence>
<evidence type="ECO:0000313" key="2">
    <source>
        <dbReference type="EMBL" id="QNO13278.1"/>
    </source>
</evidence>
<evidence type="ECO:0000256" key="1">
    <source>
        <dbReference type="SAM" id="Coils"/>
    </source>
</evidence>
<keyword evidence="3" id="KW-1185">Reference proteome</keyword>
<protein>
    <submittedName>
        <fullName evidence="2">Uncharacterized protein</fullName>
    </submittedName>
</protein>
<dbReference type="KEGG" id="acae:HYG86_00025"/>
<feature type="coiled-coil region" evidence="1">
    <location>
        <begin position="12"/>
        <end position="53"/>
    </location>
</feature>
<name>A0A7G9W3L6_ALKCA</name>
<sequence length="111" mass="13043">MEKMLNLILDELRGIKKDVESLKEGQVNLEQRLDKLELGQVNLEERLDKLDQGQEGIARKLDVVYKQTADLVEFRTETQVCFQDLKDDIDFLTTKETKNEKDIFLMKQKRA</sequence>
<dbReference type="RefSeq" id="WP_213166954.1">
    <property type="nucleotide sequence ID" value="NZ_CP058559.1"/>
</dbReference>
<dbReference type="EMBL" id="CP058559">
    <property type="protein sequence ID" value="QNO13278.1"/>
    <property type="molecule type" value="Genomic_DNA"/>
</dbReference>
<accession>A0A7G9W3L6</accession>
<dbReference type="Proteomes" id="UP000516160">
    <property type="component" value="Chromosome"/>
</dbReference>
<gene>
    <name evidence="2" type="ORF">HYG86_00025</name>
</gene>
<keyword evidence="1" id="KW-0175">Coiled coil</keyword>
<dbReference type="AlphaFoldDB" id="A0A7G9W3L6"/>
<reference evidence="2 3" key="1">
    <citation type="submission" date="2020-07" db="EMBL/GenBank/DDBJ databases">
        <title>Alkalicella. sp. LB2 genome.</title>
        <authorList>
            <person name="Postec A."/>
            <person name="Quemeneur M."/>
        </authorList>
    </citation>
    <scope>NUCLEOTIDE SEQUENCE [LARGE SCALE GENOMIC DNA]</scope>
    <source>
        <strain evidence="2 3">LB2</strain>
    </source>
</reference>
<organism evidence="2 3">
    <name type="scientific">Alkalicella caledoniensis</name>
    <dbReference type="NCBI Taxonomy" id="2731377"/>
    <lineage>
        <taxon>Bacteria</taxon>
        <taxon>Bacillati</taxon>
        <taxon>Bacillota</taxon>
        <taxon>Clostridia</taxon>
        <taxon>Eubacteriales</taxon>
        <taxon>Proteinivoracaceae</taxon>
        <taxon>Alkalicella</taxon>
    </lineage>
</organism>
<proteinExistence type="predicted"/>
<dbReference type="Gene3D" id="1.20.5.170">
    <property type="match status" value="1"/>
</dbReference>